<dbReference type="Pfam" id="PF00149">
    <property type="entry name" value="Metallophos"/>
    <property type="match status" value="1"/>
</dbReference>
<dbReference type="InterPro" id="IPR051693">
    <property type="entry name" value="UPF0046_metallophosphoest"/>
</dbReference>
<dbReference type="PANTHER" id="PTHR12905:SF0">
    <property type="entry name" value="CALCINEURIN-LIKE PHOSPHOESTERASE DOMAIN-CONTAINING PROTEIN"/>
    <property type="match status" value="1"/>
</dbReference>
<sequence>MSLLESLKSRPSWTRFVCVSDTHSRIFPVPPGDVLLHAGDLSSWGTLAQLQVTLDWIQTLPHPVKILIAGNHDDVDAAQAVFYSQQLRDAGIYYLEHESVQIVTDNGRKWEIYGSPSAPRYAIGAFQYETKEEGNEIYKEIPPSTEILLTHTPPHGICDVTRKGVPAGCKALAKRMQSKDLRQCRLHVFGHIHEAHGAVLTGIDGRDDRTSVNAAMHAGEQAIIVDLKN</sequence>
<dbReference type="SUPFAM" id="SSF56300">
    <property type="entry name" value="Metallo-dependent phosphatases"/>
    <property type="match status" value="1"/>
</dbReference>
<evidence type="ECO:0000259" key="1">
    <source>
        <dbReference type="Pfam" id="PF00149"/>
    </source>
</evidence>
<dbReference type="Proteomes" id="UP000250043">
    <property type="component" value="Unassembled WGS sequence"/>
</dbReference>
<dbReference type="PANTHER" id="PTHR12905">
    <property type="entry name" value="METALLOPHOSPHOESTERASE"/>
    <property type="match status" value="1"/>
</dbReference>
<organism evidence="2 3">
    <name type="scientific">Obba rivulosa</name>
    <dbReference type="NCBI Taxonomy" id="1052685"/>
    <lineage>
        <taxon>Eukaryota</taxon>
        <taxon>Fungi</taxon>
        <taxon>Dikarya</taxon>
        <taxon>Basidiomycota</taxon>
        <taxon>Agaricomycotina</taxon>
        <taxon>Agaricomycetes</taxon>
        <taxon>Polyporales</taxon>
        <taxon>Gelatoporiaceae</taxon>
        <taxon>Obba</taxon>
    </lineage>
</organism>
<dbReference type="InterPro" id="IPR004843">
    <property type="entry name" value="Calcineurin-like_PHP"/>
</dbReference>
<evidence type="ECO:0000313" key="2">
    <source>
        <dbReference type="EMBL" id="OCH93804.1"/>
    </source>
</evidence>
<evidence type="ECO:0000313" key="3">
    <source>
        <dbReference type="Proteomes" id="UP000250043"/>
    </source>
</evidence>
<dbReference type="CDD" id="cd07379">
    <property type="entry name" value="MPP_239FB"/>
    <property type="match status" value="1"/>
</dbReference>
<gene>
    <name evidence="2" type="ORF">OBBRIDRAFT_810871</name>
</gene>
<reference evidence="2 3" key="1">
    <citation type="submission" date="2016-07" db="EMBL/GenBank/DDBJ databases">
        <title>Draft genome of the white-rot fungus Obba rivulosa 3A-2.</title>
        <authorList>
            <consortium name="DOE Joint Genome Institute"/>
            <person name="Miettinen O."/>
            <person name="Riley R."/>
            <person name="Acob R."/>
            <person name="Barry K."/>
            <person name="Cullen D."/>
            <person name="De Vries R."/>
            <person name="Hainaut M."/>
            <person name="Hatakka A."/>
            <person name="Henrissat B."/>
            <person name="Hilden K."/>
            <person name="Kuo R."/>
            <person name="Labutti K."/>
            <person name="Lipzen A."/>
            <person name="Makela M.R."/>
            <person name="Sandor L."/>
            <person name="Spatafora J.W."/>
            <person name="Grigoriev I.V."/>
            <person name="Hibbett D.S."/>
        </authorList>
    </citation>
    <scope>NUCLEOTIDE SEQUENCE [LARGE SCALE GENOMIC DNA]</scope>
    <source>
        <strain evidence="2 3">3A-2</strain>
    </source>
</reference>
<dbReference type="AlphaFoldDB" id="A0A8E2DQ88"/>
<name>A0A8E2DQ88_9APHY</name>
<accession>A0A8E2DQ88</accession>
<dbReference type="OrthoDB" id="630188at2759"/>
<dbReference type="InterPro" id="IPR029052">
    <property type="entry name" value="Metallo-depent_PP-like"/>
</dbReference>
<protein>
    <submittedName>
        <fullName evidence="2">Metallo-dependent phosphatase</fullName>
    </submittedName>
</protein>
<dbReference type="Gene3D" id="3.60.21.10">
    <property type="match status" value="1"/>
</dbReference>
<dbReference type="EMBL" id="KV722350">
    <property type="protein sequence ID" value="OCH93804.1"/>
    <property type="molecule type" value="Genomic_DNA"/>
</dbReference>
<keyword evidence="3" id="KW-1185">Reference proteome</keyword>
<feature type="domain" description="Calcineurin-like phosphoesterase" evidence="1">
    <location>
        <begin position="17"/>
        <end position="194"/>
    </location>
</feature>
<dbReference type="GO" id="GO:0016787">
    <property type="term" value="F:hydrolase activity"/>
    <property type="evidence" value="ECO:0007669"/>
    <property type="project" value="InterPro"/>
</dbReference>
<proteinExistence type="predicted"/>